<gene>
    <name evidence="1" type="ordered locus">Pcar_3413</name>
</gene>
<dbReference type="EMBL" id="CP000142">
    <property type="protein sequence ID" value="ABI82027.1"/>
    <property type="molecule type" value="Genomic_DNA"/>
</dbReference>
<proteinExistence type="predicted"/>
<reference evidence="1 2" key="2">
    <citation type="journal article" date="2012" name="BMC Genomics">
        <title>The genome of Pelobacter carbinolicus reveals surprising metabolic capabilities and physiological features.</title>
        <authorList>
            <person name="Aklujkar M."/>
            <person name="Haveman S.A."/>
            <person name="Didonato R.Jr."/>
            <person name="Chertkov O."/>
            <person name="Han C.S."/>
            <person name="Land M.L."/>
            <person name="Brown P."/>
            <person name="Lovley D.R."/>
        </authorList>
    </citation>
    <scope>NUCLEOTIDE SEQUENCE [LARGE SCALE GENOMIC DNA]</scope>
    <source>
        <strain evidence="2">DSM 2380 / NBRC 103641 / GraBd1</strain>
    </source>
</reference>
<reference evidence="2" key="1">
    <citation type="submission" date="2005-10" db="EMBL/GenBank/DDBJ databases">
        <title>Complete sequence of Pelobacter carbinolicus DSM 2380.</title>
        <authorList>
            <person name="Copeland A."/>
            <person name="Lucas S."/>
            <person name="Lapidus A."/>
            <person name="Barry K."/>
            <person name="Detter J.C."/>
            <person name="Glavina T."/>
            <person name="Hammon N."/>
            <person name="Israni S."/>
            <person name="Pitluck S."/>
            <person name="Chertkov O."/>
            <person name="Schmutz J."/>
            <person name="Larimer F."/>
            <person name="Land M."/>
            <person name="Kyrpides N."/>
            <person name="Ivanova N."/>
            <person name="Richardson P."/>
        </authorList>
    </citation>
    <scope>NUCLEOTIDE SEQUENCE [LARGE SCALE GENOMIC DNA]</scope>
    <source>
        <strain evidence="2">DSM 2380 / NBRC 103641 / GraBd1</strain>
    </source>
</reference>
<evidence type="ECO:0000313" key="2">
    <source>
        <dbReference type="Proteomes" id="UP000002534"/>
    </source>
</evidence>
<dbReference type="STRING" id="338963.Pcar_3413"/>
<dbReference type="AlphaFoldDB" id="Q0C6B1"/>
<protein>
    <submittedName>
        <fullName evidence="1">Uncharacterized protein</fullName>
    </submittedName>
</protein>
<dbReference type="KEGG" id="pca:Pcar_3413"/>
<keyword evidence="2" id="KW-1185">Reference proteome</keyword>
<dbReference type="InterPro" id="IPR029037">
    <property type="entry name" value="DUF1407/YfgJ-like_sf"/>
</dbReference>
<dbReference type="OrthoDB" id="5405751at2"/>
<accession>Q0C6B1</accession>
<evidence type="ECO:0000313" key="1">
    <source>
        <dbReference type="EMBL" id="ABI82027.1"/>
    </source>
</evidence>
<dbReference type="RefSeq" id="WP_011342853.1">
    <property type="nucleotide sequence ID" value="NC_007498.2"/>
</dbReference>
<dbReference type="InterPro" id="IPR010807">
    <property type="entry name" value="YfgJ-like"/>
</dbReference>
<sequence length="81" mass="9491">MLRRICKICGHETIPELTPEGTKFHCKTCNDYPIYDEFDMEPHCPECGELLEVHVKCGTGFFCNRCRSLKSRKNIVWKEKP</sequence>
<dbReference type="Proteomes" id="UP000002534">
    <property type="component" value="Chromosome"/>
</dbReference>
<organism evidence="1 2">
    <name type="scientific">Syntrophotalea carbinolica (strain DSM 2380 / NBRC 103641 / GraBd1)</name>
    <name type="common">Pelobacter carbinolicus</name>
    <dbReference type="NCBI Taxonomy" id="338963"/>
    <lineage>
        <taxon>Bacteria</taxon>
        <taxon>Pseudomonadati</taxon>
        <taxon>Thermodesulfobacteriota</taxon>
        <taxon>Desulfuromonadia</taxon>
        <taxon>Desulfuromonadales</taxon>
        <taxon>Syntrophotaleaceae</taxon>
        <taxon>Syntrophotalea</taxon>
    </lineage>
</organism>
<name>Q0C6B1_SYNC1</name>
<dbReference type="HOGENOM" id="CLU_174769_0_0_7"/>
<dbReference type="SUPFAM" id="SSF161187">
    <property type="entry name" value="YfgJ-like"/>
    <property type="match status" value="1"/>
</dbReference>
<dbReference type="Gene3D" id="2.10.290.10">
    <property type="entry name" value="YfgJ-like"/>
    <property type="match status" value="1"/>
</dbReference>
<dbReference type="Pfam" id="PF07191">
    <property type="entry name" value="Zn_ribbon_6"/>
    <property type="match status" value="1"/>
</dbReference>